<dbReference type="Pfam" id="PF00557">
    <property type="entry name" value="Peptidase_M24"/>
    <property type="match status" value="1"/>
</dbReference>
<dbReference type="SUPFAM" id="SSF55920">
    <property type="entry name" value="Creatinase/aminopeptidase"/>
    <property type="match status" value="1"/>
</dbReference>
<evidence type="ECO:0000259" key="1">
    <source>
        <dbReference type="Pfam" id="PF00557"/>
    </source>
</evidence>
<comment type="caution">
    <text evidence="3">The sequence shown here is derived from an EMBL/GenBank/DDBJ whole genome shotgun (WGS) entry which is preliminary data.</text>
</comment>
<gene>
    <name evidence="3" type="ORF">BI347_21630</name>
</gene>
<reference evidence="3 4" key="1">
    <citation type="submission" date="2016-09" db="EMBL/GenBank/DDBJ databases">
        <title>Chromobacterium muskegensis sp. nov., an insecticidal bacterium isolated from Sphagnum bogs.</title>
        <authorList>
            <person name="Sparks M.E."/>
            <person name="Blackburn M.B."/>
            <person name="Gundersen-Rindal D.E."/>
            <person name="Mitchell A."/>
            <person name="Farrar R."/>
            <person name="Kuhar D."/>
        </authorList>
    </citation>
    <scope>NUCLEOTIDE SEQUENCE [LARGE SCALE GENOMIC DNA]</scope>
    <source>
        <strain evidence="3 4">37-2</strain>
    </source>
</reference>
<accession>A0A1S1WSY7</accession>
<dbReference type="Gene3D" id="3.90.230.10">
    <property type="entry name" value="Creatinase/methionine aminopeptidase superfamily"/>
    <property type="match status" value="1"/>
</dbReference>
<dbReference type="Pfam" id="PF01321">
    <property type="entry name" value="Creatinase_N"/>
    <property type="match status" value="1"/>
</dbReference>
<evidence type="ECO:0000313" key="3">
    <source>
        <dbReference type="EMBL" id="OHX10390.1"/>
    </source>
</evidence>
<dbReference type="RefSeq" id="WP_071117068.1">
    <property type="nucleotide sequence ID" value="NZ_MKCS01000004.1"/>
</dbReference>
<dbReference type="STRING" id="1903179.BI347_21630"/>
<dbReference type="InterPro" id="IPR000587">
    <property type="entry name" value="Creatinase_N"/>
</dbReference>
<proteinExistence type="predicted"/>
<organism evidence="3 4">
    <name type="scientific">Chromobacterium sphagni</name>
    <dbReference type="NCBI Taxonomy" id="1903179"/>
    <lineage>
        <taxon>Bacteria</taxon>
        <taxon>Pseudomonadati</taxon>
        <taxon>Pseudomonadota</taxon>
        <taxon>Betaproteobacteria</taxon>
        <taxon>Neisseriales</taxon>
        <taxon>Chromobacteriaceae</taxon>
        <taxon>Chromobacterium</taxon>
    </lineage>
</organism>
<evidence type="ECO:0008006" key="5">
    <source>
        <dbReference type="Google" id="ProtNLM"/>
    </source>
</evidence>
<sequence length="403" mass="44783">MANFAQDRHQEMARRDQLLRHRLLEAGIRQYVASSADSIYYLSGISYEPLERPFFLLLDADSGRRALLVPQLEHAHLKEAWGVAAADMHSYREYPAPAGERWQDALTPLLRDSFVFDPATQLHLAEFLQSVGGRAGGDLEDLRMIKSPWEIAKLELAGRYAAQGVNQLLEGVYDGVSVAEGYANGQRLLRRIIRDEPDFDPLSTRVLLAPWPAPLSAQPHAVPQLSQRLQGGPHVVISVVRLDGYTAECERTFFTRPPTAAQRERFEAMSRARQLAMSMLRPGVACAEIDETVSDFLRDQSFGDWHLRLHRCGHGLGLGNHEAPWLAQGSADVLQAGMVVSIEPGIYLAEEGGYRHSDTLAITADGWRNLTGLATVALDRLVISGVKPAMRMKGYLVRKMIAV</sequence>
<name>A0A1S1WSY7_9NEIS</name>
<evidence type="ECO:0000313" key="4">
    <source>
        <dbReference type="Proteomes" id="UP000180088"/>
    </source>
</evidence>
<dbReference type="SUPFAM" id="SSF53092">
    <property type="entry name" value="Creatinase/prolidase N-terminal domain"/>
    <property type="match status" value="1"/>
</dbReference>
<dbReference type="InterPro" id="IPR050659">
    <property type="entry name" value="Peptidase_M24B"/>
</dbReference>
<dbReference type="PANTHER" id="PTHR46112">
    <property type="entry name" value="AMINOPEPTIDASE"/>
    <property type="match status" value="1"/>
</dbReference>
<dbReference type="InterPro" id="IPR029149">
    <property type="entry name" value="Creatin/AminoP/Spt16_N"/>
</dbReference>
<dbReference type="OrthoDB" id="9761809at2"/>
<feature type="domain" description="Peptidase M24" evidence="1">
    <location>
        <begin position="157"/>
        <end position="364"/>
    </location>
</feature>
<evidence type="ECO:0000259" key="2">
    <source>
        <dbReference type="Pfam" id="PF01321"/>
    </source>
</evidence>
<dbReference type="AlphaFoldDB" id="A0A1S1WSY7"/>
<feature type="domain" description="Creatinase N-terminal" evidence="2">
    <location>
        <begin position="17"/>
        <end position="130"/>
    </location>
</feature>
<dbReference type="Gene3D" id="3.40.350.10">
    <property type="entry name" value="Creatinase/prolidase N-terminal domain"/>
    <property type="match status" value="1"/>
</dbReference>
<dbReference type="EMBL" id="MKCS01000004">
    <property type="protein sequence ID" value="OHX10390.1"/>
    <property type="molecule type" value="Genomic_DNA"/>
</dbReference>
<dbReference type="CDD" id="cd01066">
    <property type="entry name" value="APP_MetAP"/>
    <property type="match status" value="1"/>
</dbReference>
<protein>
    <recommendedName>
        <fullName evidence="5">Peptidase M24</fullName>
    </recommendedName>
</protein>
<dbReference type="InterPro" id="IPR036005">
    <property type="entry name" value="Creatinase/aminopeptidase-like"/>
</dbReference>
<dbReference type="InterPro" id="IPR000994">
    <property type="entry name" value="Pept_M24"/>
</dbReference>
<dbReference type="PANTHER" id="PTHR46112:SF2">
    <property type="entry name" value="XAA-PRO AMINOPEPTIDASE P-RELATED"/>
    <property type="match status" value="1"/>
</dbReference>
<dbReference type="Proteomes" id="UP000180088">
    <property type="component" value="Unassembled WGS sequence"/>
</dbReference>